<keyword evidence="3" id="KW-1185">Reference proteome</keyword>
<organism evidence="2 3">
    <name type="scientific">Opitutus terrae (strain DSM 11246 / JCM 15787 / PB90-1)</name>
    <dbReference type="NCBI Taxonomy" id="452637"/>
    <lineage>
        <taxon>Bacteria</taxon>
        <taxon>Pseudomonadati</taxon>
        <taxon>Verrucomicrobiota</taxon>
        <taxon>Opitutia</taxon>
        <taxon>Opitutales</taxon>
        <taxon>Opitutaceae</taxon>
        <taxon>Opitutus</taxon>
    </lineage>
</organism>
<dbReference type="Proteomes" id="UP000007013">
    <property type="component" value="Chromosome"/>
</dbReference>
<dbReference type="AlphaFoldDB" id="B1ZTV7"/>
<keyword evidence="1" id="KW-0472">Membrane</keyword>
<dbReference type="OrthoDB" id="192898at2"/>
<reference evidence="2 3" key="1">
    <citation type="journal article" date="2011" name="J. Bacteriol.">
        <title>Genome sequence of the verrucomicrobium Opitutus terrae PB90-1, an abundant inhabitant of rice paddy soil ecosystems.</title>
        <authorList>
            <person name="van Passel M.W."/>
            <person name="Kant R."/>
            <person name="Palva A."/>
            <person name="Copeland A."/>
            <person name="Lucas S."/>
            <person name="Lapidus A."/>
            <person name="Glavina del Rio T."/>
            <person name="Pitluck S."/>
            <person name="Goltsman E."/>
            <person name="Clum A."/>
            <person name="Sun H."/>
            <person name="Schmutz J."/>
            <person name="Larimer F.W."/>
            <person name="Land M.L."/>
            <person name="Hauser L."/>
            <person name="Kyrpides N."/>
            <person name="Mikhailova N."/>
            <person name="Richardson P.P."/>
            <person name="Janssen P.H."/>
            <person name="de Vos W.M."/>
            <person name="Smidt H."/>
        </authorList>
    </citation>
    <scope>NUCLEOTIDE SEQUENCE [LARGE SCALE GENOMIC DNA]</scope>
    <source>
        <strain evidence="3">DSM 11246 / JCM 15787 / PB90-1</strain>
    </source>
</reference>
<dbReference type="NCBIfam" id="TIGR02532">
    <property type="entry name" value="IV_pilin_GFxxxE"/>
    <property type="match status" value="1"/>
</dbReference>
<evidence type="ECO:0000313" key="2">
    <source>
        <dbReference type="EMBL" id="ACB74890.1"/>
    </source>
</evidence>
<dbReference type="EMBL" id="CP001032">
    <property type="protein sequence ID" value="ACB74890.1"/>
    <property type="molecule type" value="Genomic_DNA"/>
</dbReference>
<protein>
    <recommendedName>
        <fullName evidence="4">Prepilin-type N-terminal cleavage/methylation domain-containing protein</fullName>
    </recommendedName>
</protein>
<keyword evidence="1" id="KW-0812">Transmembrane</keyword>
<dbReference type="eggNOG" id="COG4795">
    <property type="taxonomic scope" value="Bacteria"/>
</dbReference>
<proteinExistence type="predicted"/>
<dbReference type="InterPro" id="IPR012902">
    <property type="entry name" value="N_methyl_site"/>
</dbReference>
<dbReference type="Pfam" id="PF07963">
    <property type="entry name" value="N_methyl"/>
    <property type="match status" value="1"/>
</dbReference>
<dbReference type="HOGENOM" id="CLU_1314939_0_0_0"/>
<keyword evidence="1" id="KW-1133">Transmembrane helix</keyword>
<dbReference type="KEGG" id="ote:Oter_1606"/>
<accession>B1ZTV7</accession>
<dbReference type="RefSeq" id="WP_012374427.1">
    <property type="nucleotide sequence ID" value="NC_010571.1"/>
</dbReference>
<name>B1ZTV7_OPITP</name>
<sequence>MRSSRRIPVFRPACPSPRAAFTLLEILLALSLVGLVLVALNSLVFSMGELWGRNTDVRLFDQHVRAVTRFLEQELRSAALPPSAEQGATAITAQEIRPANGPTDNLLTFELREGCRLFTWPDRPLPEVVCSLQFRDRDGLWLLWHSRLEKRFAEDPPRETQITPLVTAMSYLYYDPAFKNWKDEPQLRRDNQSRLETPQRLRLTFTYGKLTRETFVILPAVTGQGLPNF</sequence>
<gene>
    <name evidence="2" type="ordered locus">Oter_1606</name>
</gene>
<evidence type="ECO:0008006" key="4">
    <source>
        <dbReference type="Google" id="ProtNLM"/>
    </source>
</evidence>
<evidence type="ECO:0000313" key="3">
    <source>
        <dbReference type="Proteomes" id="UP000007013"/>
    </source>
</evidence>
<feature type="transmembrane region" description="Helical" evidence="1">
    <location>
        <begin position="21"/>
        <end position="45"/>
    </location>
</feature>
<evidence type="ECO:0000256" key="1">
    <source>
        <dbReference type="SAM" id="Phobius"/>
    </source>
</evidence>
<dbReference type="STRING" id="452637.Oter_1606"/>